<evidence type="ECO:0000313" key="3">
    <source>
        <dbReference type="Proteomes" id="UP000693941"/>
    </source>
</evidence>
<protein>
    <submittedName>
        <fullName evidence="1">Uncharacterized protein</fullName>
    </submittedName>
</protein>
<gene>
    <name evidence="1" type="ORF">J5U21_01866</name>
    <name evidence="2" type="ORF">J5U22_01786</name>
</gene>
<dbReference type="EMBL" id="CP077715">
    <property type="protein sequence ID" value="QXJ32215.1"/>
    <property type="molecule type" value="Genomic_DNA"/>
</dbReference>
<evidence type="ECO:0000313" key="1">
    <source>
        <dbReference type="EMBL" id="QXJ32215.1"/>
    </source>
</evidence>
<organism evidence="1 3">
    <name type="scientific">Saccharolobus shibatae</name>
    <dbReference type="NCBI Taxonomy" id="2286"/>
    <lineage>
        <taxon>Archaea</taxon>
        <taxon>Thermoproteota</taxon>
        <taxon>Thermoprotei</taxon>
        <taxon>Sulfolobales</taxon>
        <taxon>Sulfolobaceae</taxon>
        <taxon>Saccharolobus</taxon>
    </lineage>
</organism>
<evidence type="ECO:0000313" key="4">
    <source>
        <dbReference type="Proteomes" id="UP000694036"/>
    </source>
</evidence>
<dbReference type="EMBL" id="CP077713">
    <property type="protein sequence ID" value="QXJ35239.1"/>
    <property type="molecule type" value="Genomic_DNA"/>
</dbReference>
<proteinExistence type="predicted"/>
<dbReference type="Proteomes" id="UP000693941">
    <property type="component" value="Chromosome"/>
</dbReference>
<evidence type="ECO:0000313" key="2">
    <source>
        <dbReference type="EMBL" id="QXJ35239.1"/>
    </source>
</evidence>
<name>A0A8F5BVN2_9CREN</name>
<dbReference type="GeneID" id="65560317"/>
<reference evidence="1 4" key="1">
    <citation type="journal article" date="2021" name="Environ. Microbiol.">
        <title>New insights into the diversity and evolution of the archaeal mobilome from three complete genomes of Saccharolobus shibatae.</title>
        <authorList>
            <person name="Medvedeva S."/>
            <person name="Brandt D."/>
            <person name="Cvirkaite-Krupovic V."/>
            <person name="Liu Y."/>
            <person name="Severinov K."/>
            <person name="Ishino S."/>
            <person name="Ishino Y."/>
            <person name="Prangishvili D."/>
            <person name="Kalinowski J."/>
            <person name="Krupovic M."/>
        </authorList>
    </citation>
    <scope>NUCLEOTIDE SEQUENCE</scope>
    <source>
        <strain evidence="1">BEU9</strain>
        <strain evidence="2 4">S38A</strain>
    </source>
</reference>
<keyword evidence="4" id="KW-1185">Reference proteome</keyword>
<sequence>MVDEIPSRKKESNNEVSDEDISDLLYVLRMKFGEVPQSVIDRIKSIKRLSTIDRLILVAANVSTFNDFLIELNAGEEKFKMVGDKFNPLRGGSKW</sequence>
<dbReference type="RefSeq" id="WP_218257873.1">
    <property type="nucleotide sequence ID" value="NZ_CP077713.1"/>
</dbReference>
<dbReference type="AlphaFoldDB" id="A0A8F5BVN2"/>
<accession>A0A8F5BVN2</accession>
<dbReference type="Proteomes" id="UP000694036">
    <property type="component" value="Chromosome"/>
</dbReference>